<dbReference type="GO" id="GO:0016887">
    <property type="term" value="F:ATP hydrolysis activity"/>
    <property type="evidence" value="ECO:0007669"/>
    <property type="project" value="InterPro"/>
</dbReference>
<dbReference type="Pfam" id="PF00005">
    <property type="entry name" value="ABC_tran"/>
    <property type="match status" value="1"/>
</dbReference>
<evidence type="ECO:0000256" key="1">
    <source>
        <dbReference type="ARBA" id="ARBA00005417"/>
    </source>
</evidence>
<evidence type="ECO:0000313" key="6">
    <source>
        <dbReference type="Proteomes" id="UP000317893"/>
    </source>
</evidence>
<dbReference type="PANTHER" id="PTHR24220">
    <property type="entry name" value="IMPORT ATP-BINDING PROTEIN"/>
    <property type="match status" value="1"/>
</dbReference>
<dbReference type="RefSeq" id="WP_211356006.1">
    <property type="nucleotide sequence ID" value="NZ_BAAAPR010000005.1"/>
</dbReference>
<dbReference type="GO" id="GO:0022857">
    <property type="term" value="F:transmembrane transporter activity"/>
    <property type="evidence" value="ECO:0007669"/>
    <property type="project" value="TreeGrafter"/>
</dbReference>
<dbReference type="Gene3D" id="3.40.50.300">
    <property type="entry name" value="P-loop containing nucleotide triphosphate hydrolases"/>
    <property type="match status" value="1"/>
</dbReference>
<keyword evidence="3 5" id="KW-0067">ATP-binding</keyword>
<dbReference type="SUPFAM" id="SSF52540">
    <property type="entry name" value="P-loop containing nucleoside triphosphate hydrolases"/>
    <property type="match status" value="1"/>
</dbReference>
<comment type="similarity">
    <text evidence="1">Belongs to the ABC transporter superfamily.</text>
</comment>
<dbReference type="AlphaFoldDB" id="A0A542E1A1"/>
<proteinExistence type="inferred from homology"/>
<reference evidence="5 6" key="1">
    <citation type="submission" date="2019-06" db="EMBL/GenBank/DDBJ databases">
        <title>Sequencing the genomes of 1000 actinobacteria strains.</title>
        <authorList>
            <person name="Klenk H.-P."/>
        </authorList>
    </citation>
    <scope>NUCLEOTIDE SEQUENCE [LARGE SCALE GENOMIC DNA]</scope>
    <source>
        <strain evidence="5 6">DSM 18607</strain>
    </source>
</reference>
<gene>
    <name evidence="5" type="ORF">FB458_2201</name>
</gene>
<dbReference type="Proteomes" id="UP000317893">
    <property type="component" value="Unassembled WGS sequence"/>
</dbReference>
<dbReference type="PANTHER" id="PTHR24220:SF689">
    <property type="entry name" value="LIPOPROTEIN-RELEASING SYSTEM ATP-BINDING PROTEIN LOLD"/>
    <property type="match status" value="1"/>
</dbReference>
<name>A0A542E1A1_9MICO</name>
<evidence type="ECO:0000313" key="5">
    <source>
        <dbReference type="EMBL" id="TQJ09095.1"/>
    </source>
</evidence>
<dbReference type="InterPro" id="IPR003593">
    <property type="entry name" value="AAA+_ATPase"/>
</dbReference>
<dbReference type="PROSITE" id="PS50893">
    <property type="entry name" value="ABC_TRANSPORTER_2"/>
    <property type="match status" value="1"/>
</dbReference>
<dbReference type="InterPro" id="IPR027417">
    <property type="entry name" value="P-loop_NTPase"/>
</dbReference>
<organism evidence="5 6">
    <name type="scientific">Lapillicoccus jejuensis</name>
    <dbReference type="NCBI Taxonomy" id="402171"/>
    <lineage>
        <taxon>Bacteria</taxon>
        <taxon>Bacillati</taxon>
        <taxon>Actinomycetota</taxon>
        <taxon>Actinomycetes</taxon>
        <taxon>Micrococcales</taxon>
        <taxon>Intrasporangiaceae</taxon>
        <taxon>Lapillicoccus</taxon>
    </lineage>
</organism>
<feature type="domain" description="ABC transporter" evidence="4">
    <location>
        <begin position="12"/>
        <end position="222"/>
    </location>
</feature>
<dbReference type="SMART" id="SM00382">
    <property type="entry name" value="AAA"/>
    <property type="match status" value="1"/>
</dbReference>
<evidence type="ECO:0000259" key="4">
    <source>
        <dbReference type="PROSITE" id="PS50893"/>
    </source>
</evidence>
<keyword evidence="6" id="KW-1185">Reference proteome</keyword>
<evidence type="ECO:0000256" key="3">
    <source>
        <dbReference type="ARBA" id="ARBA00022840"/>
    </source>
</evidence>
<sequence length="223" mass="22700">MTVEPVRRGLAVRADDVVVELGGRRVLDAVSLALEPGSFSALTGPSGAGKSTLLWVLGGALRPTSGSVSVGDEPVGDEVAAAARGVLLVPQGATLAAPLTARENVVVPQLVHRVPAGEAGPRADAALHAVRLEEQSDHLVEELSGGQQQRVTLARTLALRPAVLLADEPTSELDAGTRDVVVALLAAEAAAGATVLLATHDAACAEAAGAELHLDEGRLVRVR</sequence>
<accession>A0A542E1A1</accession>
<protein>
    <submittedName>
        <fullName evidence="5">Putative ABC transport system ATP-binding protein</fullName>
    </submittedName>
</protein>
<dbReference type="EMBL" id="VFMN01000001">
    <property type="protein sequence ID" value="TQJ09095.1"/>
    <property type="molecule type" value="Genomic_DNA"/>
</dbReference>
<dbReference type="PROSITE" id="PS00211">
    <property type="entry name" value="ABC_TRANSPORTER_1"/>
    <property type="match status" value="1"/>
</dbReference>
<comment type="caution">
    <text evidence="5">The sequence shown here is derived from an EMBL/GenBank/DDBJ whole genome shotgun (WGS) entry which is preliminary data.</text>
</comment>
<dbReference type="InterPro" id="IPR017871">
    <property type="entry name" value="ABC_transporter-like_CS"/>
</dbReference>
<dbReference type="GO" id="GO:0005524">
    <property type="term" value="F:ATP binding"/>
    <property type="evidence" value="ECO:0007669"/>
    <property type="project" value="UniProtKB-KW"/>
</dbReference>
<keyword evidence="2" id="KW-0547">Nucleotide-binding</keyword>
<evidence type="ECO:0000256" key="2">
    <source>
        <dbReference type="ARBA" id="ARBA00022741"/>
    </source>
</evidence>
<dbReference type="InterPro" id="IPR003439">
    <property type="entry name" value="ABC_transporter-like_ATP-bd"/>
</dbReference>
<dbReference type="InterPro" id="IPR015854">
    <property type="entry name" value="ABC_transpr_LolD-like"/>
</dbReference>
<dbReference type="GO" id="GO:0005886">
    <property type="term" value="C:plasma membrane"/>
    <property type="evidence" value="ECO:0007669"/>
    <property type="project" value="TreeGrafter"/>
</dbReference>